<organism evidence="2 3">
    <name type="scientific">Camelina sativa</name>
    <name type="common">False flax</name>
    <name type="synonym">Myagrum sativum</name>
    <dbReference type="NCBI Taxonomy" id="90675"/>
    <lineage>
        <taxon>Eukaryota</taxon>
        <taxon>Viridiplantae</taxon>
        <taxon>Streptophyta</taxon>
        <taxon>Embryophyta</taxon>
        <taxon>Tracheophyta</taxon>
        <taxon>Spermatophyta</taxon>
        <taxon>Magnoliopsida</taxon>
        <taxon>eudicotyledons</taxon>
        <taxon>Gunneridae</taxon>
        <taxon>Pentapetalae</taxon>
        <taxon>rosids</taxon>
        <taxon>malvids</taxon>
        <taxon>Brassicales</taxon>
        <taxon>Brassicaceae</taxon>
        <taxon>Camelineae</taxon>
        <taxon>Camelina</taxon>
    </lineage>
</organism>
<dbReference type="PANTHER" id="PTHR46148:SF57">
    <property type="entry name" value="OS12G0499874 PROTEIN"/>
    <property type="match status" value="1"/>
</dbReference>
<proteinExistence type="predicted"/>
<dbReference type="PANTHER" id="PTHR46148">
    <property type="entry name" value="CHROMO DOMAIN-CONTAINING PROTEIN"/>
    <property type="match status" value="1"/>
</dbReference>
<gene>
    <name evidence="3" type="primary">LOC104772723</name>
</gene>
<sequence length="136" mass="16048">MSHTFMLDSGGGEDIFDASFLPETTKKTRVLKLNMREAQERHRSYADHRRKDIEFKVDDRVIVERVGPIAYKLELPVVMHAFHKIFHVLMLRKCLHRDDEVLAKILADLQPNMTLEARPVRVLERRIKELQGKRFL</sequence>
<accession>A0ABM0Y509</accession>
<reference evidence="2" key="1">
    <citation type="journal article" date="2014" name="Nat. Commun.">
        <title>The emerging biofuel crop Camelina sativa retains a highly undifferentiated hexaploid genome structure.</title>
        <authorList>
            <person name="Kagale S."/>
            <person name="Koh C."/>
            <person name="Nixon J."/>
            <person name="Bollina V."/>
            <person name="Clarke W.E."/>
            <person name="Tuteja R."/>
            <person name="Spillane C."/>
            <person name="Robinson S.J."/>
            <person name="Links M.G."/>
            <person name="Clarke C."/>
            <person name="Higgins E.E."/>
            <person name="Huebert T."/>
            <person name="Sharpe A.G."/>
            <person name="Parkin I.A."/>
        </authorList>
    </citation>
    <scope>NUCLEOTIDE SEQUENCE [LARGE SCALE GENOMIC DNA]</scope>
    <source>
        <strain evidence="2">cv. DH55</strain>
    </source>
</reference>
<protein>
    <submittedName>
        <fullName evidence="3">Uncharacterized protein LOC104772723</fullName>
    </submittedName>
</protein>
<feature type="domain" description="Tf2-1-like SH3-like" evidence="1">
    <location>
        <begin position="62"/>
        <end position="94"/>
    </location>
</feature>
<name>A0ABM0Y509_CAMSA</name>
<reference evidence="3" key="2">
    <citation type="submission" date="2025-08" db="UniProtKB">
        <authorList>
            <consortium name="RefSeq"/>
        </authorList>
    </citation>
    <scope>IDENTIFICATION</scope>
    <source>
        <tissue evidence="3">Leaf</tissue>
    </source>
</reference>
<dbReference type="GeneID" id="104772723"/>
<dbReference type="RefSeq" id="XP_010495607.1">
    <property type="nucleotide sequence ID" value="XM_010497305.1"/>
</dbReference>
<dbReference type="InterPro" id="IPR056924">
    <property type="entry name" value="SH3_Tf2-1"/>
</dbReference>
<evidence type="ECO:0000313" key="3">
    <source>
        <dbReference type="RefSeq" id="XP_010495607.1"/>
    </source>
</evidence>
<dbReference type="Proteomes" id="UP000694864">
    <property type="component" value="Chromosome 20"/>
</dbReference>
<evidence type="ECO:0000259" key="1">
    <source>
        <dbReference type="Pfam" id="PF24626"/>
    </source>
</evidence>
<evidence type="ECO:0000313" key="2">
    <source>
        <dbReference type="Proteomes" id="UP000694864"/>
    </source>
</evidence>
<keyword evidence="2" id="KW-1185">Reference proteome</keyword>
<dbReference type="Pfam" id="PF24626">
    <property type="entry name" value="SH3_Tf2-1"/>
    <property type="match status" value="1"/>
</dbReference>